<reference evidence="1" key="2">
    <citation type="submission" date="2017-02" db="EMBL/GenBank/DDBJ databases">
        <title>WGS assembly of Sorghum bicolor.</title>
        <authorList>
            <person name="Paterson A."/>
            <person name="Mullet J."/>
            <person name="Bowers J."/>
            <person name="Bruggmann R."/>
            <person name="Dubchak I."/>
            <person name="Grimwood J."/>
            <person name="Gundlach H."/>
            <person name="Haberer G."/>
            <person name="Hellsten U."/>
            <person name="Mitros T."/>
            <person name="Poliakov A."/>
            <person name="Schmutz J."/>
            <person name="Spannagl M."/>
            <person name="Tang H."/>
            <person name="Wang X."/>
            <person name="Wicker T."/>
            <person name="Bharti A."/>
            <person name="Chapman J."/>
            <person name="Feltus F."/>
            <person name="Gowik U."/>
            <person name="Grigoriev I."/>
            <person name="Lyons E."/>
            <person name="Maher C."/>
            <person name="Martis M."/>
            <person name="Narechania A."/>
            <person name="Otillar R."/>
            <person name="Penning B."/>
            <person name="Salamov A."/>
            <person name="Wang Y."/>
            <person name="Zhang L."/>
            <person name="Carpita N."/>
            <person name="Freeling M."/>
            <person name="Gingle A."/>
            <person name="Hash C."/>
            <person name="Keller B."/>
            <person name="Klein P."/>
            <person name="Kresovich S."/>
            <person name="Mccann M."/>
            <person name="Ming R."/>
            <person name="Peterson D."/>
            <person name="Rahman M."/>
            <person name="Ware D."/>
            <person name="Westhoff P."/>
            <person name="Mayer K."/>
            <person name="Messing J."/>
            <person name="Sims D."/>
            <person name="Jenkins J."/>
            <person name="Shu S."/>
            <person name="Rokhsar D."/>
        </authorList>
    </citation>
    <scope>NUCLEOTIDE SEQUENCE</scope>
</reference>
<gene>
    <name evidence="1" type="ORF">SORBI_3005G188600</name>
</gene>
<reference evidence="2" key="3">
    <citation type="journal article" date="2018" name="Plant J.">
        <title>The Sorghum bicolor reference genome: improved assembly, gene annotations, a transcriptome atlas, and signatures of genome organization.</title>
        <authorList>
            <person name="McCormick R.F."/>
            <person name="Truong S.K."/>
            <person name="Sreedasyam A."/>
            <person name="Jenkins J."/>
            <person name="Shu S."/>
            <person name="Sims D."/>
            <person name="Kennedy M."/>
            <person name="Amirebrahimi M."/>
            <person name="Weers B.D."/>
            <person name="McKinley B."/>
            <person name="Mattison A."/>
            <person name="Morishige D.T."/>
            <person name="Grimwood J."/>
            <person name="Schmutz J."/>
            <person name="Mullet J.E."/>
        </authorList>
    </citation>
    <scope>NUCLEOTIDE SEQUENCE [LARGE SCALE GENOMIC DNA]</scope>
    <source>
        <strain evidence="2">cv. BTx623</strain>
    </source>
</reference>
<reference evidence="1 2" key="1">
    <citation type="journal article" date="2009" name="Nature">
        <title>The Sorghum bicolor genome and the diversification of grasses.</title>
        <authorList>
            <person name="Paterson A.H."/>
            <person name="Bowers J.E."/>
            <person name="Bruggmann R."/>
            <person name="Dubchak I."/>
            <person name="Grimwood J."/>
            <person name="Gundlach H."/>
            <person name="Haberer G."/>
            <person name="Hellsten U."/>
            <person name="Mitros T."/>
            <person name="Poliakov A."/>
            <person name="Schmutz J."/>
            <person name="Spannagl M."/>
            <person name="Tang H."/>
            <person name="Wang X."/>
            <person name="Wicker T."/>
            <person name="Bharti A.K."/>
            <person name="Chapman J."/>
            <person name="Feltus F.A."/>
            <person name="Gowik U."/>
            <person name="Grigoriev I.V."/>
            <person name="Lyons E."/>
            <person name="Maher C.A."/>
            <person name="Martis M."/>
            <person name="Narechania A."/>
            <person name="Otillar R.P."/>
            <person name="Penning B.W."/>
            <person name="Salamov A.A."/>
            <person name="Wang Y."/>
            <person name="Zhang L."/>
            <person name="Carpita N.C."/>
            <person name="Freeling M."/>
            <person name="Gingle A.R."/>
            <person name="Hash C.T."/>
            <person name="Keller B."/>
            <person name="Klein P."/>
            <person name="Kresovich S."/>
            <person name="McCann M.C."/>
            <person name="Ming R."/>
            <person name="Peterson D.G."/>
            <person name="Mehboob-ur-Rahman"/>
            <person name="Ware D."/>
            <person name="Westhoff P."/>
            <person name="Mayer K.F."/>
            <person name="Messing J."/>
            <person name="Rokhsar D.S."/>
        </authorList>
    </citation>
    <scope>NUCLEOTIDE SEQUENCE [LARGE SCALE GENOMIC DNA]</scope>
    <source>
        <strain evidence="2">cv. BTx623</strain>
    </source>
</reference>
<evidence type="ECO:0000313" key="1">
    <source>
        <dbReference type="EMBL" id="KXG28948.1"/>
    </source>
</evidence>
<protein>
    <submittedName>
        <fullName evidence="1">Uncharacterized protein</fullName>
    </submittedName>
</protein>
<dbReference type="InParanoid" id="A0A1B6PTF2"/>
<sequence length="88" mass="9527">MALGKGRTHIYMGDVDGVSQVEKEGEGIKPSRGRAHVDIGGLVVSSRKPSKRFSGFGLKTIGGQFAGFGLKTTGWMFLDLGLKIWVRF</sequence>
<dbReference type="Proteomes" id="UP000000768">
    <property type="component" value="Chromosome 5"/>
</dbReference>
<evidence type="ECO:0000313" key="2">
    <source>
        <dbReference type="Proteomes" id="UP000000768"/>
    </source>
</evidence>
<dbReference type="Gramene" id="KXG28948">
    <property type="protein sequence ID" value="KXG28948"/>
    <property type="gene ID" value="SORBI_3005G188600"/>
</dbReference>
<dbReference type="EMBL" id="CM000764">
    <property type="protein sequence ID" value="KXG28948.1"/>
    <property type="molecule type" value="Genomic_DNA"/>
</dbReference>
<keyword evidence="2" id="KW-1185">Reference proteome</keyword>
<accession>A0A1B6PTF2</accession>
<dbReference type="Gramene" id="KXG28949">
    <property type="protein sequence ID" value="KXG28949"/>
    <property type="gene ID" value="SORBI_3005G188600"/>
</dbReference>
<organism evidence="1 2">
    <name type="scientific">Sorghum bicolor</name>
    <name type="common">Sorghum</name>
    <name type="synonym">Sorghum vulgare</name>
    <dbReference type="NCBI Taxonomy" id="4558"/>
    <lineage>
        <taxon>Eukaryota</taxon>
        <taxon>Viridiplantae</taxon>
        <taxon>Streptophyta</taxon>
        <taxon>Embryophyta</taxon>
        <taxon>Tracheophyta</taxon>
        <taxon>Spermatophyta</taxon>
        <taxon>Magnoliopsida</taxon>
        <taxon>Liliopsida</taxon>
        <taxon>Poales</taxon>
        <taxon>Poaceae</taxon>
        <taxon>PACMAD clade</taxon>
        <taxon>Panicoideae</taxon>
        <taxon>Andropogonodae</taxon>
        <taxon>Andropogoneae</taxon>
        <taxon>Sorghinae</taxon>
        <taxon>Sorghum</taxon>
    </lineage>
</organism>
<dbReference type="EMBL" id="CM000764">
    <property type="protein sequence ID" value="KXG28949.1"/>
    <property type="molecule type" value="Genomic_DNA"/>
</dbReference>
<proteinExistence type="predicted"/>
<name>A0A1B6PTF2_SORBI</name>
<dbReference type="AlphaFoldDB" id="A0A1B6PTF2"/>